<keyword evidence="4" id="KW-0812">Transmembrane</keyword>
<evidence type="ECO:0000256" key="1">
    <source>
        <dbReference type="ARBA" id="ARBA00009995"/>
    </source>
</evidence>
<dbReference type="AlphaFoldDB" id="A0A835G673"/>
<feature type="transmembrane region" description="Helical" evidence="4">
    <location>
        <begin position="669"/>
        <end position="691"/>
    </location>
</feature>
<feature type="transmembrane region" description="Helical" evidence="4">
    <location>
        <begin position="756"/>
        <end position="775"/>
    </location>
</feature>
<dbReference type="GO" id="GO:0016020">
    <property type="term" value="C:membrane"/>
    <property type="evidence" value="ECO:0007669"/>
    <property type="project" value="InterPro"/>
</dbReference>
<dbReference type="SUPFAM" id="SSF53756">
    <property type="entry name" value="UDP-Glycosyltransferase/glycogen phosphorylase"/>
    <property type="match status" value="1"/>
</dbReference>
<keyword evidence="2" id="KW-0328">Glycosyltransferase</keyword>
<keyword evidence="4" id="KW-1133">Transmembrane helix</keyword>
<organism evidence="5 6">
    <name type="scientific">Spodoptera exigua</name>
    <name type="common">Beet armyworm</name>
    <name type="synonym">Noctua fulgens</name>
    <dbReference type="NCBI Taxonomy" id="7107"/>
    <lineage>
        <taxon>Eukaryota</taxon>
        <taxon>Metazoa</taxon>
        <taxon>Ecdysozoa</taxon>
        <taxon>Arthropoda</taxon>
        <taxon>Hexapoda</taxon>
        <taxon>Insecta</taxon>
        <taxon>Pterygota</taxon>
        <taxon>Neoptera</taxon>
        <taxon>Endopterygota</taxon>
        <taxon>Lepidoptera</taxon>
        <taxon>Glossata</taxon>
        <taxon>Ditrysia</taxon>
        <taxon>Noctuoidea</taxon>
        <taxon>Noctuidae</taxon>
        <taxon>Amphipyrinae</taxon>
        <taxon>Spodoptera</taxon>
    </lineage>
</organism>
<reference evidence="5" key="1">
    <citation type="submission" date="2020-08" db="EMBL/GenBank/DDBJ databases">
        <title>Spodoptera exigua strain:BAW_Kor-Di-RS1 Genome sequencing and assembly.</title>
        <authorList>
            <person name="Kim J."/>
            <person name="Nam H.Y."/>
            <person name="Kwon M."/>
            <person name="Choi J.H."/>
            <person name="Cho S.R."/>
            <person name="Kim G.-H."/>
        </authorList>
    </citation>
    <scope>NUCLEOTIDE SEQUENCE</scope>
    <source>
        <strain evidence="5">BAW_Kor-Di-RS1</strain>
        <tissue evidence="5">Whole-body</tissue>
    </source>
</reference>
<dbReference type="GO" id="GO:0031625">
    <property type="term" value="F:ubiquitin protein ligase binding"/>
    <property type="evidence" value="ECO:0007669"/>
    <property type="project" value="TreeGrafter"/>
</dbReference>
<feature type="transmembrane region" description="Helical" evidence="4">
    <location>
        <begin position="539"/>
        <end position="557"/>
    </location>
</feature>
<sequence length="784" mass="88524">MLDEVKIIVQGTSILALFSSLSYTDHLVFRGYVSRLALNGYDIVVMTPYPGHFKFPEAEKIIELDVSEESAPFWDEFVLLMTNTDDYYPRQKAINEFSIKLAIAQLKSKAMMSLFINPNLKYFDLVITEADVPLLYAVAEKYKAPHIAITATSGRIHQHESKGNPIHPILYPDVNTLNYGNMSRWQKIIEIYRHIQTRNEYYNNYLPLCELAAKKLFGLKRSLLEVEYDIDFLFVAGNPALIGNRPNVPAVVYVDRMHINPGLRLPRELQSLLDSSTKGVIYFSVGAIQEAEQLSPSLLQTLAEAFGEVPYTVLWRIGDTTMIKKPDNVFTKSWYPQQEVLTHPNVKAFITHGGARSLEEAVFYKVPIIGLPLVKSRKVFINEITRHGAGEILDPYNLDKETVKDTIAKVASNKKYKQAITVLNSAVFDPMVSDPDNAVWWTEYLLRHRNVRLLRSPVVGVSFFKYYLLDVACYLLLITFIDSPCGIMTAVRTCPGLYCGRTELDDGSWSDCGACPRGFRTNSTSYCVPCTDKPTLYDGLYLGFMVLLPMVLHWFFIDMVAVAKGTKNILVQHICAFVEVATGTLAALLVLPPTGTIALHVCSPKALSDWYTLLHNPQPDYKETLHCTQEAVYPLYTVVLLIYAFSLLMTITLRPWLLTWDSVNPGKKAIYCALYFYPILVLIHTVAAGLIYCSFPYIIIIISMMTSASHFSIKIEQTAPALLMSSLTNTRNLIILLGHWIIHAYGIISLTGFKELWYLSLVPAPALFYILTAQFTDPMKIHSD</sequence>
<evidence type="ECO:0000313" key="6">
    <source>
        <dbReference type="Proteomes" id="UP000648187"/>
    </source>
</evidence>
<dbReference type="PROSITE" id="PS00375">
    <property type="entry name" value="UDPGT"/>
    <property type="match status" value="1"/>
</dbReference>
<dbReference type="InterPro" id="IPR002213">
    <property type="entry name" value="UDP_glucos_trans"/>
</dbReference>
<evidence type="ECO:0000313" key="5">
    <source>
        <dbReference type="EMBL" id="KAF9406536.1"/>
    </source>
</evidence>
<evidence type="ECO:0000256" key="2">
    <source>
        <dbReference type="ARBA" id="ARBA00022676"/>
    </source>
</evidence>
<evidence type="ECO:0008006" key="7">
    <source>
        <dbReference type="Google" id="ProtNLM"/>
    </source>
</evidence>
<dbReference type="Gene3D" id="3.40.50.2000">
    <property type="entry name" value="Glycogen Phosphorylase B"/>
    <property type="match status" value="1"/>
</dbReference>
<gene>
    <name evidence="5" type="ORF">HW555_013124</name>
</gene>
<evidence type="ECO:0000256" key="3">
    <source>
        <dbReference type="ARBA" id="ARBA00022679"/>
    </source>
</evidence>
<keyword evidence="6" id="KW-1185">Reference proteome</keyword>
<evidence type="ECO:0000256" key="4">
    <source>
        <dbReference type="SAM" id="Phobius"/>
    </source>
</evidence>
<protein>
    <recommendedName>
        <fullName evidence="7">UDP-glycosyltransferase</fullName>
    </recommendedName>
</protein>
<feature type="transmembrane region" description="Helical" evidence="4">
    <location>
        <begin position="733"/>
        <end position="750"/>
    </location>
</feature>
<dbReference type="InterPro" id="IPR008485">
    <property type="entry name" value="JAMP"/>
</dbReference>
<proteinExistence type="inferred from homology"/>
<feature type="transmembrane region" description="Helical" evidence="4">
    <location>
        <begin position="569"/>
        <end position="591"/>
    </location>
</feature>
<dbReference type="GO" id="GO:0008194">
    <property type="term" value="F:UDP-glycosyltransferase activity"/>
    <property type="evidence" value="ECO:0007669"/>
    <property type="project" value="InterPro"/>
</dbReference>
<dbReference type="EMBL" id="JACKWZ010000578">
    <property type="protein sequence ID" value="KAF9406536.1"/>
    <property type="molecule type" value="Genomic_DNA"/>
</dbReference>
<dbReference type="Pfam" id="PF05571">
    <property type="entry name" value="JAMP"/>
    <property type="match status" value="1"/>
</dbReference>
<dbReference type="PANTHER" id="PTHR12740">
    <property type="entry name" value="JNK1/MAPK8-ASSOCIATED MEMBRANE PROTEIN"/>
    <property type="match status" value="1"/>
</dbReference>
<dbReference type="PANTHER" id="PTHR12740:SF4">
    <property type="entry name" value="JNK1_MAPK8-ASSOCIATED MEMBRANE PROTEIN"/>
    <property type="match status" value="1"/>
</dbReference>
<feature type="transmembrane region" description="Helical" evidence="4">
    <location>
        <begin position="635"/>
        <end position="657"/>
    </location>
</feature>
<name>A0A835G673_SPOEX</name>
<comment type="caution">
    <text evidence="5">The sequence shown here is derived from an EMBL/GenBank/DDBJ whole genome shotgun (WGS) entry which is preliminary data.</text>
</comment>
<comment type="similarity">
    <text evidence="1">Belongs to the UDP-glycosyltransferase family.</text>
</comment>
<keyword evidence="3" id="KW-0808">Transferase</keyword>
<dbReference type="InterPro" id="IPR035595">
    <property type="entry name" value="UDP_glycos_trans_CS"/>
</dbReference>
<keyword evidence="4" id="KW-0472">Membrane</keyword>
<accession>A0A835G673</accession>
<dbReference type="FunFam" id="3.40.50.2000:FF:000050">
    <property type="entry name" value="UDP-glucuronosyltransferase"/>
    <property type="match status" value="1"/>
</dbReference>
<dbReference type="GO" id="GO:0006986">
    <property type="term" value="P:response to unfolded protein"/>
    <property type="evidence" value="ECO:0007669"/>
    <property type="project" value="InterPro"/>
</dbReference>
<dbReference type="Proteomes" id="UP000648187">
    <property type="component" value="Unassembled WGS sequence"/>
</dbReference>
<dbReference type="GO" id="GO:0036503">
    <property type="term" value="P:ERAD pathway"/>
    <property type="evidence" value="ECO:0007669"/>
    <property type="project" value="TreeGrafter"/>
</dbReference>
<dbReference type="Pfam" id="PF00201">
    <property type="entry name" value="UDPGT"/>
    <property type="match status" value="1"/>
</dbReference>
<dbReference type="CDD" id="cd03784">
    <property type="entry name" value="GT1_Gtf-like"/>
    <property type="match status" value="1"/>
</dbReference>